<evidence type="ECO:0000313" key="1">
    <source>
        <dbReference type="EMBL" id="QLH63351.1"/>
    </source>
</evidence>
<organism evidence="1 2">
    <name type="scientific">Serratia symbiotica</name>
    <dbReference type="NCBI Taxonomy" id="138074"/>
    <lineage>
        <taxon>Bacteria</taxon>
        <taxon>Pseudomonadati</taxon>
        <taxon>Pseudomonadota</taxon>
        <taxon>Gammaproteobacteria</taxon>
        <taxon>Enterobacterales</taxon>
        <taxon>Yersiniaceae</taxon>
        <taxon>Serratia</taxon>
    </lineage>
</organism>
<name>A0A068ZCK0_9GAMM</name>
<gene>
    <name evidence="1" type="ORF">SYMBAF_10960</name>
</gene>
<proteinExistence type="predicted"/>
<dbReference type="AlphaFoldDB" id="A0A068ZCK0"/>
<dbReference type="EMBL" id="CP050855">
    <property type="protein sequence ID" value="QLH63351.1"/>
    <property type="molecule type" value="Genomic_DNA"/>
</dbReference>
<dbReference type="GeneID" id="93737014"/>
<dbReference type="Pfam" id="PF11119">
    <property type="entry name" value="DUF2633"/>
    <property type="match status" value="1"/>
</dbReference>
<accession>A0A068ZCK0</accession>
<dbReference type="Proteomes" id="UP000042738">
    <property type="component" value="Chromosome"/>
</dbReference>
<evidence type="ECO:0000313" key="2">
    <source>
        <dbReference type="Proteomes" id="UP000042738"/>
    </source>
</evidence>
<dbReference type="InterPro" id="IPR022576">
    <property type="entry name" value="YfgG"/>
</dbReference>
<dbReference type="RefSeq" id="WP_040266503.1">
    <property type="nucleotide sequence ID" value="NZ_CAXKXZ010000013.1"/>
</dbReference>
<reference evidence="1 2" key="1">
    <citation type="journal article" date="2014" name="Genome Announc.">
        <title>Whole-Genome Sequence of Serratia symbiotica Strain CWBI-2.3T, a Free-Living Symbiont of the Black Bean Aphid Aphis fabae.</title>
        <authorList>
            <person name="Foray V."/>
            <person name="Grigorescu A.S."/>
            <person name="Sabri A."/>
            <person name="Haubruge E."/>
            <person name="Lognay G."/>
            <person name="Francis F."/>
            <person name="Fauconnier M.L."/>
            <person name="Hance T."/>
            <person name="Thonart P."/>
        </authorList>
    </citation>
    <scope>NUCLEOTIDE SEQUENCE [LARGE SCALE GENOMIC DNA]</scope>
    <source>
        <strain evidence="1">CWBI-2.3</strain>
    </source>
</reference>
<dbReference type="STRING" id="138074.SYMBAF_80027"/>
<sequence>MRKITPGKITKIVLFIIFIIVVARLLYAILVVVPDHPESKLAPNQTREGILERHRGLEADD</sequence>
<protein>
    <submittedName>
        <fullName evidence="1">DUF2633 family protein</fullName>
    </submittedName>
</protein>